<evidence type="ECO:0000313" key="1">
    <source>
        <dbReference type="EMBL" id="VDO26271.1"/>
    </source>
</evidence>
<dbReference type="EMBL" id="UZAG01016151">
    <property type="protein sequence ID" value="VDO26271.1"/>
    <property type="molecule type" value="Genomic_DNA"/>
</dbReference>
<proteinExistence type="predicted"/>
<keyword evidence="2" id="KW-1185">Reference proteome</keyword>
<dbReference type="WBParaSite" id="BTMF_0000985701-mRNA-1">
    <property type="protein sequence ID" value="BTMF_0000985701-mRNA-1"/>
    <property type="gene ID" value="BTMF_0000985701"/>
</dbReference>
<sequence length="52" mass="6060">MQHTNVLQPKILVVRKIPASNESFNECLIRPFNIKTRVLKRPSLSCKPCPWK</sequence>
<dbReference type="AlphaFoldDB" id="A0A0R3QQ72"/>
<name>A0A0R3QQ72_9BILA</name>
<protein>
    <submittedName>
        <fullName evidence="1 3">Uncharacterized protein</fullName>
    </submittedName>
</protein>
<reference evidence="3" key="1">
    <citation type="submission" date="2017-02" db="UniProtKB">
        <authorList>
            <consortium name="WormBaseParasite"/>
        </authorList>
    </citation>
    <scope>IDENTIFICATION</scope>
</reference>
<evidence type="ECO:0000313" key="3">
    <source>
        <dbReference type="WBParaSite" id="BTMF_0000985701-mRNA-1"/>
    </source>
</evidence>
<evidence type="ECO:0000313" key="2">
    <source>
        <dbReference type="Proteomes" id="UP000280834"/>
    </source>
</evidence>
<gene>
    <name evidence="1" type="ORF">BTMF_LOCUS7908</name>
</gene>
<accession>A0A0R3QQ72</accession>
<organism evidence="3">
    <name type="scientific">Brugia timori</name>
    <dbReference type="NCBI Taxonomy" id="42155"/>
    <lineage>
        <taxon>Eukaryota</taxon>
        <taxon>Metazoa</taxon>
        <taxon>Ecdysozoa</taxon>
        <taxon>Nematoda</taxon>
        <taxon>Chromadorea</taxon>
        <taxon>Rhabditida</taxon>
        <taxon>Spirurina</taxon>
        <taxon>Spiruromorpha</taxon>
        <taxon>Filarioidea</taxon>
        <taxon>Onchocercidae</taxon>
        <taxon>Brugia</taxon>
    </lineage>
</organism>
<dbReference type="Proteomes" id="UP000280834">
    <property type="component" value="Unassembled WGS sequence"/>
</dbReference>
<reference evidence="1 2" key="2">
    <citation type="submission" date="2018-11" db="EMBL/GenBank/DDBJ databases">
        <authorList>
            <consortium name="Pathogen Informatics"/>
        </authorList>
    </citation>
    <scope>NUCLEOTIDE SEQUENCE [LARGE SCALE GENOMIC DNA]</scope>
</reference>